<proteinExistence type="predicted"/>
<sequence length="341" mass="37767">MFLARPGQLIALDSRDGREQWEGDLPPDPVCDVAPSPDGRWVAVLQRGLVILSIESPFERIIADSPPGWFFPSCIRPYGRVDSPGALLSWADTHEILVMVRKSSDGQELRGITAFDLKSRAWRPWVQQLVPGCWLLAQPSREVQLSCERLRFGRWPLAFSGLLGIDPTNGVIRRWVTLSPPQRLIALGVPEVSPVVGVAQSGEYQYVLTESGVLYILDRSGYVLESLLVWHEAGLVSRASGKALRVDRSGTVAWVVLWRADAPSVLALVELRSRAVPRTLVLDERLVDLDFLDDGVVVLLLDEGAGFRVVRRELRSVADRELGMLSRETTCCWVGPLASGD</sequence>
<dbReference type="InterPro" id="IPR011044">
    <property type="entry name" value="Quino_amine_DH_bsu"/>
</dbReference>
<dbReference type="SUPFAM" id="SSF50969">
    <property type="entry name" value="YVTN repeat-like/Quinoprotein amine dehydrogenase"/>
    <property type="match status" value="1"/>
</dbReference>
<name>A0A7C1JLH6_THERO</name>
<evidence type="ECO:0000313" key="1">
    <source>
        <dbReference type="EMBL" id="HEF64087.1"/>
    </source>
</evidence>
<dbReference type="AlphaFoldDB" id="A0A7C1JLH6"/>
<reference evidence="1" key="1">
    <citation type="journal article" date="2020" name="mSystems">
        <title>Genome- and Community-Level Interaction Insights into Carbon Utilization and Element Cycling Functions of Hydrothermarchaeota in Hydrothermal Sediment.</title>
        <authorList>
            <person name="Zhou Z."/>
            <person name="Liu Y."/>
            <person name="Xu W."/>
            <person name="Pan J."/>
            <person name="Luo Z.H."/>
            <person name="Li M."/>
        </authorList>
    </citation>
    <scope>NUCLEOTIDE SEQUENCE [LARGE SCALE GENOMIC DNA]</scope>
    <source>
        <strain evidence="1">SpSt-222</strain>
    </source>
</reference>
<accession>A0A7C1JLH6</accession>
<gene>
    <name evidence="1" type="ORF">ENP47_00515</name>
</gene>
<organism evidence="1">
    <name type="scientific">Thermomicrobium roseum</name>
    <dbReference type="NCBI Taxonomy" id="500"/>
    <lineage>
        <taxon>Bacteria</taxon>
        <taxon>Pseudomonadati</taxon>
        <taxon>Thermomicrobiota</taxon>
        <taxon>Thermomicrobia</taxon>
        <taxon>Thermomicrobiales</taxon>
        <taxon>Thermomicrobiaceae</taxon>
        <taxon>Thermomicrobium</taxon>
    </lineage>
</organism>
<protein>
    <submittedName>
        <fullName evidence="1">Uncharacterized protein</fullName>
    </submittedName>
</protein>
<dbReference type="EMBL" id="DSJL01000001">
    <property type="protein sequence ID" value="HEF64087.1"/>
    <property type="molecule type" value="Genomic_DNA"/>
</dbReference>
<comment type="caution">
    <text evidence="1">The sequence shown here is derived from an EMBL/GenBank/DDBJ whole genome shotgun (WGS) entry which is preliminary data.</text>
</comment>